<organism evidence="2 3">
    <name type="scientific">Brevibacterium yomogidense</name>
    <dbReference type="NCBI Taxonomy" id="946573"/>
    <lineage>
        <taxon>Bacteria</taxon>
        <taxon>Bacillati</taxon>
        <taxon>Actinomycetota</taxon>
        <taxon>Actinomycetes</taxon>
        <taxon>Micrococcales</taxon>
        <taxon>Brevibacteriaceae</taxon>
        <taxon>Brevibacterium</taxon>
    </lineage>
</organism>
<dbReference type="EMBL" id="FWFF01000001">
    <property type="protein sequence ID" value="SLM88342.1"/>
    <property type="molecule type" value="Genomic_DNA"/>
</dbReference>
<keyword evidence="1" id="KW-0812">Transmembrane</keyword>
<keyword evidence="3" id="KW-1185">Reference proteome</keyword>
<feature type="transmembrane region" description="Helical" evidence="1">
    <location>
        <begin position="50"/>
        <end position="74"/>
    </location>
</feature>
<dbReference type="PANTHER" id="PTHR28008:SF1">
    <property type="entry name" value="DOMAIN PROTEIN, PUTATIVE (AFU_ORTHOLOGUE AFUA_3G10980)-RELATED"/>
    <property type="match status" value="1"/>
</dbReference>
<feature type="transmembrane region" description="Helical" evidence="1">
    <location>
        <begin position="95"/>
        <end position="116"/>
    </location>
</feature>
<dbReference type="PANTHER" id="PTHR28008">
    <property type="entry name" value="DOMAIN PROTEIN, PUTATIVE (AFU_ORTHOLOGUE AFUA_3G10980)-RELATED"/>
    <property type="match status" value="1"/>
</dbReference>
<keyword evidence="1" id="KW-0472">Membrane</keyword>
<evidence type="ECO:0000313" key="3">
    <source>
        <dbReference type="Proteomes" id="UP000196581"/>
    </source>
</evidence>
<dbReference type="Proteomes" id="UP000196581">
    <property type="component" value="Unassembled WGS sequence"/>
</dbReference>
<evidence type="ECO:0000313" key="2">
    <source>
        <dbReference type="EMBL" id="SLM88342.1"/>
    </source>
</evidence>
<protein>
    <submittedName>
        <fullName evidence="2">Uncharacterized protein</fullName>
    </submittedName>
</protein>
<accession>A0A1X6WTH0</accession>
<keyword evidence="1" id="KW-1133">Transmembrane helix</keyword>
<sequence length="131" mass="14083">MNREQTPLRRLWLALGVLMVLLQAAGFYTPSSGEGTLPLPPHGDKVFHAASFALATAFALLARLPWVAVILFMLGHAIASELIQGLFMETRSGDVADGVADVIGILFGVLAARWLARNPPEQREPGVTPPE</sequence>
<name>A0A1X6WTH0_9MICO</name>
<dbReference type="RefSeq" id="WP_087002894.1">
    <property type="nucleotide sequence ID" value="NZ_FWFF01000001.1"/>
</dbReference>
<reference evidence="3" key="1">
    <citation type="submission" date="2017-02" db="EMBL/GenBank/DDBJ databases">
        <authorList>
            <person name="Dridi B."/>
        </authorList>
    </citation>
    <scope>NUCLEOTIDE SEQUENCE [LARGE SCALE GENOMIC DNA]</scope>
    <source>
        <strain evidence="3">B Co 03.10</strain>
    </source>
</reference>
<proteinExistence type="predicted"/>
<gene>
    <name evidence="2" type="ORF">FM105_00110</name>
</gene>
<dbReference type="AlphaFoldDB" id="A0A1X6WTH0"/>
<evidence type="ECO:0000256" key="1">
    <source>
        <dbReference type="SAM" id="Phobius"/>
    </source>
</evidence>